<protein>
    <submittedName>
        <fullName evidence="1">Uncharacterized protein</fullName>
    </submittedName>
</protein>
<proteinExistence type="predicted"/>
<dbReference type="EMBL" id="BLLF01001680">
    <property type="protein sequence ID" value="GFH20690.1"/>
    <property type="molecule type" value="Genomic_DNA"/>
</dbReference>
<comment type="caution">
    <text evidence="1">The sequence shown here is derived from an EMBL/GenBank/DDBJ whole genome shotgun (WGS) entry which is preliminary data.</text>
</comment>
<accession>A0A699ZHS5</accession>
<organism evidence="1 2">
    <name type="scientific">Haematococcus lacustris</name>
    <name type="common">Green alga</name>
    <name type="synonym">Haematococcus pluvialis</name>
    <dbReference type="NCBI Taxonomy" id="44745"/>
    <lineage>
        <taxon>Eukaryota</taxon>
        <taxon>Viridiplantae</taxon>
        <taxon>Chlorophyta</taxon>
        <taxon>core chlorophytes</taxon>
        <taxon>Chlorophyceae</taxon>
        <taxon>CS clade</taxon>
        <taxon>Chlamydomonadales</taxon>
        <taxon>Haematococcaceae</taxon>
        <taxon>Haematococcus</taxon>
    </lineage>
</organism>
<name>A0A699ZHS5_HAELA</name>
<dbReference type="Proteomes" id="UP000485058">
    <property type="component" value="Unassembled WGS sequence"/>
</dbReference>
<keyword evidence="2" id="KW-1185">Reference proteome</keyword>
<evidence type="ECO:0000313" key="1">
    <source>
        <dbReference type="EMBL" id="GFH20690.1"/>
    </source>
</evidence>
<evidence type="ECO:0000313" key="2">
    <source>
        <dbReference type="Proteomes" id="UP000485058"/>
    </source>
</evidence>
<dbReference type="AlphaFoldDB" id="A0A699ZHS5"/>
<sequence>MAQSVMAQIGTAQSNAVAPTHSSVIQPLANGTLIWECVQIKLIAAEDTGAHIQVALLQPVAGVIFEIAFAGPTRLAPVGRSEGRVHAVPGLDNGQALKEVFIAGLLVPVVGVHNSQSFGMLRWEEEAV</sequence>
<gene>
    <name evidence="1" type="ORF">HaLaN_17852</name>
</gene>
<reference evidence="1 2" key="1">
    <citation type="submission" date="2020-02" db="EMBL/GenBank/DDBJ databases">
        <title>Draft genome sequence of Haematococcus lacustris strain NIES-144.</title>
        <authorList>
            <person name="Morimoto D."/>
            <person name="Nakagawa S."/>
            <person name="Yoshida T."/>
            <person name="Sawayama S."/>
        </authorList>
    </citation>
    <scope>NUCLEOTIDE SEQUENCE [LARGE SCALE GENOMIC DNA]</scope>
    <source>
        <strain evidence="1 2">NIES-144</strain>
    </source>
</reference>